<evidence type="ECO:0000256" key="8">
    <source>
        <dbReference type="PIRSR" id="PIRSR623088-3"/>
    </source>
</evidence>
<evidence type="ECO:0000256" key="3">
    <source>
        <dbReference type="ARBA" id="ARBA00022723"/>
    </source>
</evidence>
<accession>A0A078A2G0</accession>
<dbReference type="InterPro" id="IPR002073">
    <property type="entry name" value="PDEase_catalytic_dom"/>
</dbReference>
<dbReference type="InterPro" id="IPR027359">
    <property type="entry name" value="Volt_channel_dom_sf"/>
</dbReference>
<evidence type="ECO:0000256" key="1">
    <source>
        <dbReference type="ARBA" id="ARBA00004141"/>
    </source>
</evidence>
<dbReference type="PROSITE" id="PS51845">
    <property type="entry name" value="PDEASE_I_2"/>
    <property type="match status" value="1"/>
</dbReference>
<evidence type="ECO:0000256" key="9">
    <source>
        <dbReference type="RuleBase" id="RU363067"/>
    </source>
</evidence>
<dbReference type="GO" id="GO:0016020">
    <property type="term" value="C:membrane"/>
    <property type="evidence" value="ECO:0007669"/>
    <property type="project" value="UniProtKB-SubCell"/>
</dbReference>
<feature type="transmembrane region" description="Helical" evidence="11">
    <location>
        <begin position="356"/>
        <end position="378"/>
    </location>
</feature>
<feature type="region of interest" description="Disordered" evidence="10">
    <location>
        <begin position="581"/>
        <end position="608"/>
    </location>
</feature>
<evidence type="ECO:0000313" key="13">
    <source>
        <dbReference type="EMBL" id="CDW76002.1"/>
    </source>
</evidence>
<evidence type="ECO:0000256" key="5">
    <source>
        <dbReference type="ARBA" id="ARBA00022989"/>
    </source>
</evidence>
<dbReference type="EC" id="3.1.4.-" evidence="9"/>
<reference evidence="13 14" key="1">
    <citation type="submission" date="2014-06" db="EMBL/GenBank/DDBJ databases">
        <authorList>
            <person name="Swart Estienne"/>
        </authorList>
    </citation>
    <scope>NUCLEOTIDE SEQUENCE [LARGE SCALE GENOMIC DNA]</scope>
    <source>
        <strain evidence="13 14">130c</strain>
    </source>
</reference>
<evidence type="ECO:0000256" key="7">
    <source>
        <dbReference type="PIRSR" id="PIRSR623088-1"/>
    </source>
</evidence>
<dbReference type="InParanoid" id="A0A078A2G0"/>
<evidence type="ECO:0000256" key="6">
    <source>
        <dbReference type="ARBA" id="ARBA00023136"/>
    </source>
</evidence>
<dbReference type="PROSITE" id="PS00126">
    <property type="entry name" value="PDEASE_I_1"/>
    <property type="match status" value="1"/>
</dbReference>
<comment type="cofactor">
    <cofactor evidence="9">
        <name>a divalent metal cation</name>
        <dbReference type="ChEBI" id="CHEBI:60240"/>
    </cofactor>
    <text evidence="9">Binds 2 divalent metal cations per subunit. Site 1 may preferentially bind zinc ions, while site 2 has a preference for magnesium and/or manganese ions.</text>
</comment>
<dbReference type="EMBL" id="CCKQ01004849">
    <property type="protein sequence ID" value="CDW76002.1"/>
    <property type="molecule type" value="Genomic_DNA"/>
</dbReference>
<dbReference type="Pfam" id="PF00520">
    <property type="entry name" value="Ion_trans"/>
    <property type="match status" value="1"/>
</dbReference>
<keyword evidence="2 11" id="KW-0812">Transmembrane</keyword>
<evidence type="ECO:0000256" key="11">
    <source>
        <dbReference type="SAM" id="Phobius"/>
    </source>
</evidence>
<feature type="transmembrane region" description="Helical" evidence="11">
    <location>
        <begin position="390"/>
        <end position="411"/>
    </location>
</feature>
<feature type="transmembrane region" description="Helical" evidence="11">
    <location>
        <begin position="21"/>
        <end position="37"/>
    </location>
</feature>
<evidence type="ECO:0000256" key="10">
    <source>
        <dbReference type="SAM" id="MobiDB-lite"/>
    </source>
</evidence>
<dbReference type="AlphaFoldDB" id="A0A078A2G0"/>
<dbReference type="GO" id="GO:0005216">
    <property type="term" value="F:monoatomic ion channel activity"/>
    <property type="evidence" value="ECO:0007669"/>
    <property type="project" value="InterPro"/>
</dbReference>
<keyword evidence="14" id="KW-1185">Reference proteome</keyword>
<feature type="binding site" evidence="8">
    <location>
        <position position="779"/>
    </location>
    <ligand>
        <name>Zn(2+)</name>
        <dbReference type="ChEBI" id="CHEBI:29105"/>
        <label>1</label>
    </ligand>
</feature>
<dbReference type="InterPro" id="IPR036971">
    <property type="entry name" value="PDEase_catalytic_dom_sf"/>
</dbReference>
<feature type="binding site" evidence="8">
    <location>
        <position position="780"/>
    </location>
    <ligand>
        <name>Zn(2+)</name>
        <dbReference type="ChEBI" id="CHEBI:29105"/>
        <label>1</label>
    </ligand>
</feature>
<dbReference type="SUPFAM" id="SSF109604">
    <property type="entry name" value="HD-domain/PDEase-like"/>
    <property type="match status" value="1"/>
</dbReference>
<keyword evidence="3 8" id="KW-0479">Metal-binding</keyword>
<evidence type="ECO:0000259" key="12">
    <source>
        <dbReference type="PROSITE" id="PS51845"/>
    </source>
</evidence>
<keyword evidence="6 11" id="KW-0472">Membrane</keyword>
<feature type="binding site" evidence="8">
    <location>
        <position position="780"/>
    </location>
    <ligand>
        <name>Zn(2+)</name>
        <dbReference type="ChEBI" id="CHEBI:29105"/>
        <label>2</label>
    </ligand>
</feature>
<feature type="transmembrane region" description="Helical" evidence="11">
    <location>
        <begin position="199"/>
        <end position="221"/>
    </location>
</feature>
<feature type="binding site" evidence="8">
    <location>
        <position position="892"/>
    </location>
    <ligand>
        <name>Zn(2+)</name>
        <dbReference type="ChEBI" id="CHEBI:29105"/>
        <label>1</label>
    </ligand>
</feature>
<evidence type="ECO:0000256" key="4">
    <source>
        <dbReference type="ARBA" id="ARBA00022801"/>
    </source>
</evidence>
<feature type="compositionally biased region" description="Polar residues" evidence="10">
    <location>
        <begin position="599"/>
        <end position="608"/>
    </location>
</feature>
<dbReference type="InterPro" id="IPR023174">
    <property type="entry name" value="PDEase_CS"/>
</dbReference>
<dbReference type="PANTHER" id="PTHR11347">
    <property type="entry name" value="CYCLIC NUCLEOTIDE PHOSPHODIESTERASE"/>
    <property type="match status" value="1"/>
</dbReference>
<protein>
    <recommendedName>
        <fullName evidence="9">Phosphodiesterase</fullName>
        <ecNumber evidence="9">3.1.4.-</ecNumber>
    </recommendedName>
</protein>
<dbReference type="GO" id="GO:0007165">
    <property type="term" value="P:signal transduction"/>
    <property type="evidence" value="ECO:0007669"/>
    <property type="project" value="InterPro"/>
</dbReference>
<sequence>MKENYLPRHMRIGTVNRVIRFFFGPISILAILCILYFKPEFKDVHDLCQRRVNCYAHCVNDNFPSLSCQEYNVSLMYRGNTYDKFYYYPKKDTKHYRECLSYVDDVQDFKYLTFFQNELQLYAEDEPNRMRRTHTCFNSCKRSADCYLGFEEDIRQECTKKTKEQGLFCLIPDENQCENYVMAEEICLNADQTICINPMFIFLSILIGNLLQIVFEASMLYSLEVTFKPTNLERLQDPEKYQDDMGQDSNPDQKKELDCGKVLMKCWGITYSVNYGRPISIMVSFFIAWAIDQGKNIPFQFVIYWVVIRRFGYFENVNLTLWDDEVVAERGTQMSLFYLMRRTIANKLEDKMVSRFILGMVILLCIVIFSELSLAAQIESSVQLTQFYYVLNYALLAFFVMEIIIKCFAYGHLFLMEYINLFDSTIVIISFIMQVLDLKAKVLGILRVLRLIKVIIEMKKVADAKKEQQELIKEQKRQGSQMASYVERVLDYFERLTLNNDIPKHLKEDLQWAIDVISANKLYVGGFEGFKLSEDKSEVKAWTDLIALRNLPINKTEFDRLKIIEVNEVVNKNEDKIKFTMKRSSEVTTNGQHKRKSEQMSGSNNNDESKMQLLNQSMKDEKAGSGNKLNLPGFSKMKTNNQAVDFHQYESDDGENTQFLDKDFLELTDLLEMDKAYLDSAIEKFDETAFDPFAYCQILGNKSLQYMTFKVFQMYNFMDHFNIKLVQLVNFTTEDNPYHNMMHIVDSFQAMHYLMNVGNLKRYLKKHDILASFIADLIHDYEHPGYSNQFVIRTKHPLAIRYSDQAVLENHHLAASFQIMLNSEGHANIFEDIPLDITQEMRKIIIRSVLNTDLSKHFTLLTELKTKLGNNFPTDSLEDRILILSVTIRICDQFKVVRGTTIFFKWMEAMFEEFYKQGDMEKVLDLPISKFMDRENTNKEKAFSNYLNVVCRPLLTTYLILINDDEIYGAIVREGIDKNKKNLEQRIDGDSGK</sequence>
<keyword evidence="4 9" id="KW-0378">Hydrolase</keyword>
<proteinExistence type="inferred from homology"/>
<dbReference type="InterPro" id="IPR023088">
    <property type="entry name" value="PDEase"/>
</dbReference>
<dbReference type="GO" id="GO:0004114">
    <property type="term" value="F:3',5'-cyclic-nucleotide phosphodiesterase activity"/>
    <property type="evidence" value="ECO:0007669"/>
    <property type="project" value="InterPro"/>
</dbReference>
<dbReference type="PRINTS" id="PR00387">
    <property type="entry name" value="PDIESTERASE1"/>
</dbReference>
<dbReference type="Pfam" id="PF00233">
    <property type="entry name" value="PDEase_I"/>
    <property type="match status" value="1"/>
</dbReference>
<dbReference type="Gene3D" id="1.10.1300.10">
    <property type="entry name" value="3'5'-cyclic nucleotide phosphodiesterase, catalytic domain"/>
    <property type="match status" value="1"/>
</dbReference>
<dbReference type="FunCoup" id="A0A078A2G0">
    <property type="interactions" value="26"/>
</dbReference>
<organism evidence="13 14">
    <name type="scientific">Stylonychia lemnae</name>
    <name type="common">Ciliate</name>
    <dbReference type="NCBI Taxonomy" id="5949"/>
    <lineage>
        <taxon>Eukaryota</taxon>
        <taxon>Sar</taxon>
        <taxon>Alveolata</taxon>
        <taxon>Ciliophora</taxon>
        <taxon>Intramacronucleata</taxon>
        <taxon>Spirotrichea</taxon>
        <taxon>Stichotrichia</taxon>
        <taxon>Sporadotrichida</taxon>
        <taxon>Oxytrichidae</taxon>
        <taxon>Stylonychinae</taxon>
        <taxon>Stylonychia</taxon>
    </lineage>
</organism>
<dbReference type="Gene3D" id="1.20.120.350">
    <property type="entry name" value="Voltage-gated potassium channels. Chain C"/>
    <property type="match status" value="1"/>
</dbReference>
<dbReference type="OrthoDB" id="546632at2759"/>
<dbReference type="InterPro" id="IPR005821">
    <property type="entry name" value="Ion_trans_dom"/>
</dbReference>
<dbReference type="OMA" id="PNIDQGR"/>
<gene>
    <name evidence="13" type="primary">Contig18325.g19464</name>
    <name evidence="13" type="ORF">STYLEM_4998</name>
</gene>
<feature type="domain" description="PDEase" evidence="12">
    <location>
        <begin position="660"/>
        <end position="990"/>
    </location>
</feature>
<evidence type="ECO:0000313" key="14">
    <source>
        <dbReference type="Proteomes" id="UP000039865"/>
    </source>
</evidence>
<keyword evidence="5 11" id="KW-1133">Transmembrane helix</keyword>
<name>A0A078A2G0_STYLE</name>
<comment type="subcellular location">
    <subcellularLocation>
        <location evidence="1">Membrane</location>
        <topology evidence="1">Multi-pass membrane protein</topology>
    </subcellularLocation>
</comment>
<feature type="binding site" evidence="8">
    <location>
        <position position="743"/>
    </location>
    <ligand>
        <name>Zn(2+)</name>
        <dbReference type="ChEBI" id="CHEBI:29105"/>
        <label>1</label>
    </ligand>
</feature>
<dbReference type="GO" id="GO:0046872">
    <property type="term" value="F:metal ion binding"/>
    <property type="evidence" value="ECO:0007669"/>
    <property type="project" value="UniProtKB-KW"/>
</dbReference>
<feature type="active site" description="Proton donor" evidence="7">
    <location>
        <position position="739"/>
    </location>
</feature>
<evidence type="ECO:0000256" key="2">
    <source>
        <dbReference type="ARBA" id="ARBA00022692"/>
    </source>
</evidence>
<comment type="similarity">
    <text evidence="9">Belongs to the cyclic nucleotide phosphodiesterase family.</text>
</comment>
<dbReference type="Proteomes" id="UP000039865">
    <property type="component" value="Unassembled WGS sequence"/>
</dbReference>